<sequence>MVHNPEPVVISDDDDLVAVTTSSKLRNGRHSNKHQRAAAAVTVLETATELKKKKKKKSSSNGSGNHRVKESAESSPPVFSENGSNDDGPLIAELDEEEEHRRRKKLRKQKNKKRRKLLLEQEQKQQLRNRRDHAASPDLKADDTDDGTAVMVLQDNSGKENGLRSKSVSTVNGVSKTTTAATNGVGETQNEDFFVVDDEEEAEMMAEAEISLSHDHRRSKRSREPLTPTSSREKRKKVSHSRRRSDANKDDSNDDSVKADRSIPEFDIGSDDEEVPNSAQDDKQTNGSNTTELNELSSEREDDANDDDGSALVEPNSTSNNTRSPSPQLQQPASKEGTPVPEDDNNKHENNNSSPKSKFNDMPAPDVIAIPVTPSKKHNSSELDPSVVPQTPSNRFPPLAGPAFTRSKSFLMQPSSSTTVPEGLVMVSPSKGRLRSLAAEQALKREKEAETTPRLVIEKLVLNNFKSYAGVQEIGPFHSSFSAVVGPNGSGKSNVIDSLLFVFGFRASKMRQGKISALIHHSKAHPNLNSCRVEIHFQNVLGQPDGTVAVIPDSQLVVARQVFKNNSSKYYINGRDSSFTEVTTLMREKGIDLDHKRFLILQGEVESIAQMKPKAENENDDGLLEYLEDIIGTSSYKKIIEESTTKLEESNEECTSKSERLELIKKEIGGLEGQKNEIVGFMKLENQLSSKKSIYYQVSMFRLEDHIKRNKETIDQNRQKLEDEKKATDGYREEIAKLEHELKQHKKELDTMKREHQSLTKQMSKAEIQKVQFEEKSKHMTNKQKKLEKIISSANHALNEAQLWITNYDEEVEELNGKYATLEESLKVKSAELAEIQASLRSKTAGITEKIEAAQRKLEPWKVKISAKESEIAVANSEIELLREKHVSAKETLRNSKRNIEAIMTDGKSKETELDEIRKELVHVIEQIDLGGSECEFASNAFEKMKGELEEVRQKVHSAKDSVASVRSQGRVLESLTKLSNSGRVDNFHGRLGSLGTIDSKYDIAISTACPALDNLVVDTVEAGQQCVEYLRKNNIGRAKFILLEKLPKRNLGKIPTPEDVPRLFDLVKFKHEKFAPAFYSVLADTLVAKDAEQARRIAYGGKRWRVVSLQGMLIDKSGTMSGGGQISKGKMMSRVESTISDSEMQRLEKELEDREAKYAKAESTLTMMETMLVELKEKKPQLELQISKLNLEIETLEGTLIESQKQYKELSKDLKRSLPKEEEIKAVEEKKEALQAELEKLQDHTSGLTATIAELQEKIMEIGGVKLRFTKSEVDSITEQLDIISQRLSKGLMEKTKKENEVKKQTRIIENAKQVIDQSSSMSSSSEKELQEKIKVVQELEAHVEKLGFEVEAKADIVAKLKENLEEKRANVNSILSAEIEITNLIEQHENELRVNSKKLHSYQHRIKELQLHIIGDLEEDLTVNKNDKKSNKPEGEEESAEEDNDEDEDELPNKNLTEFQQLTNEQMERFNLHDLKEDIVELEDMLKDARIDMQVLKEYRRRATDFRERRANLNSSISTRDELKQTCEQLRQKRLSEFMEGFNLISMKLKEMYQMITMGGNAELELVDSLDPFSEGIIFSVMPPKKSWKNISNLSGGEKTLSSLALVFALHHYKPTPLYVMDEIDAALDFRNVSIVANYIKERTKNGQFIVISLRNNMFELANQLVGIYKVNSMTKSIALQNQDYIK</sequence>
<keyword evidence="6" id="KW-0498">Mitosis</keyword>
<keyword evidence="8 12" id="KW-0175">Coiled coil</keyword>
<dbReference type="OrthoDB" id="5575062at2759"/>
<evidence type="ECO:0000256" key="11">
    <source>
        <dbReference type="ARBA" id="ARBA00023306"/>
    </source>
</evidence>
<accession>A0A0J9X9N6</accession>
<proteinExistence type="inferred from homology"/>
<comment type="similarity">
    <text evidence="2">Belongs to the SMC family. SMC4 subfamily.</text>
</comment>
<feature type="compositionally biased region" description="Basic residues" evidence="13">
    <location>
        <begin position="101"/>
        <end position="116"/>
    </location>
</feature>
<keyword evidence="9" id="KW-0226">DNA condensation</keyword>
<feature type="coiled-coil region" evidence="12">
    <location>
        <begin position="640"/>
        <end position="667"/>
    </location>
</feature>
<dbReference type="GO" id="GO:0005634">
    <property type="term" value="C:nucleus"/>
    <property type="evidence" value="ECO:0007669"/>
    <property type="project" value="UniProtKB-SubCell"/>
</dbReference>
<feature type="coiled-coil region" evidence="12">
    <location>
        <begin position="704"/>
        <end position="776"/>
    </location>
</feature>
<dbReference type="InterPro" id="IPR003395">
    <property type="entry name" value="RecF/RecN/SMC_N"/>
</dbReference>
<evidence type="ECO:0000256" key="8">
    <source>
        <dbReference type="ARBA" id="ARBA00023054"/>
    </source>
</evidence>
<dbReference type="Pfam" id="PF02463">
    <property type="entry name" value="SMC_N"/>
    <property type="match status" value="1"/>
</dbReference>
<dbReference type="GO" id="GO:0051301">
    <property type="term" value="P:cell division"/>
    <property type="evidence" value="ECO:0007669"/>
    <property type="project" value="UniProtKB-KW"/>
</dbReference>
<dbReference type="GO" id="GO:0005524">
    <property type="term" value="F:ATP binding"/>
    <property type="evidence" value="ECO:0007669"/>
    <property type="project" value="UniProtKB-KW"/>
</dbReference>
<dbReference type="PANTHER" id="PTHR18937:SF172">
    <property type="entry name" value="STRUCTURAL MAINTENANCE OF CHROMOSOMES PROTEIN"/>
    <property type="match status" value="1"/>
</dbReference>
<dbReference type="Proteomes" id="UP000242525">
    <property type="component" value="Unassembled WGS sequence"/>
</dbReference>
<dbReference type="InterPro" id="IPR036277">
    <property type="entry name" value="SMC_hinge_sf"/>
</dbReference>
<feature type="coiled-coil region" evidence="12">
    <location>
        <begin position="1145"/>
        <end position="1259"/>
    </location>
</feature>
<feature type="compositionally biased region" description="Basic residues" evidence="13">
    <location>
        <begin position="233"/>
        <end position="243"/>
    </location>
</feature>
<feature type="region of interest" description="Disordered" evidence="13">
    <location>
        <begin position="48"/>
        <end position="396"/>
    </location>
</feature>
<keyword evidence="5" id="KW-0547">Nucleotide-binding</keyword>
<evidence type="ECO:0000256" key="7">
    <source>
        <dbReference type="ARBA" id="ARBA00022840"/>
    </source>
</evidence>
<evidence type="ECO:0000256" key="1">
    <source>
        <dbReference type="ARBA" id="ARBA00004123"/>
    </source>
</evidence>
<feature type="domain" description="SMC hinge" evidence="14">
    <location>
        <begin position="986"/>
        <end position="1099"/>
    </location>
</feature>
<name>A0A0J9X9N6_GEOCN</name>
<evidence type="ECO:0000256" key="3">
    <source>
        <dbReference type="ARBA" id="ARBA00018693"/>
    </source>
</evidence>
<dbReference type="EMBL" id="CCBN010000005">
    <property type="protein sequence ID" value="CDO53524.1"/>
    <property type="molecule type" value="Genomic_DNA"/>
</dbReference>
<keyword evidence="4" id="KW-0132">Cell division</keyword>
<keyword evidence="11" id="KW-0131">Cell cycle</keyword>
<dbReference type="FunFam" id="3.40.50.300:FF:000481">
    <property type="entry name" value="Structural maintenance of chromosomes 4"/>
    <property type="match status" value="1"/>
</dbReference>
<evidence type="ECO:0000313" key="16">
    <source>
        <dbReference type="Proteomes" id="UP000242525"/>
    </source>
</evidence>
<feature type="compositionally biased region" description="Basic and acidic residues" evidence="13">
    <location>
        <begin position="244"/>
        <end position="264"/>
    </location>
</feature>
<dbReference type="SMART" id="SM00968">
    <property type="entry name" value="SMC_hinge"/>
    <property type="match status" value="1"/>
</dbReference>
<dbReference type="Gene3D" id="1.10.287.1490">
    <property type="match status" value="1"/>
</dbReference>
<feature type="coiled-coil region" evidence="12">
    <location>
        <begin position="1474"/>
        <end position="1535"/>
    </location>
</feature>
<dbReference type="GO" id="GO:0007076">
    <property type="term" value="P:mitotic chromosome condensation"/>
    <property type="evidence" value="ECO:0007669"/>
    <property type="project" value="TreeGrafter"/>
</dbReference>
<feature type="compositionally biased region" description="Low complexity" evidence="13">
    <location>
        <begin position="315"/>
        <end position="327"/>
    </location>
</feature>
<dbReference type="Gene3D" id="1.20.1060.20">
    <property type="match status" value="1"/>
</dbReference>
<dbReference type="Gene3D" id="3.30.70.1620">
    <property type="match status" value="1"/>
</dbReference>
<evidence type="ECO:0000256" key="13">
    <source>
        <dbReference type="SAM" id="MobiDB-lite"/>
    </source>
</evidence>
<feature type="coiled-coil region" evidence="12">
    <location>
        <begin position="865"/>
        <end position="899"/>
    </location>
</feature>
<evidence type="ECO:0000256" key="5">
    <source>
        <dbReference type="ARBA" id="ARBA00022741"/>
    </source>
</evidence>
<feature type="compositionally biased region" description="Basic and acidic residues" evidence="13">
    <location>
        <begin position="1427"/>
        <end position="1436"/>
    </location>
</feature>
<feature type="compositionally biased region" description="Polar residues" evidence="13">
    <location>
        <begin position="164"/>
        <end position="188"/>
    </location>
</feature>
<dbReference type="PANTHER" id="PTHR18937">
    <property type="entry name" value="STRUCTURAL MAINTENANCE OF CHROMOSOMES SMC FAMILY MEMBER"/>
    <property type="match status" value="1"/>
</dbReference>
<keyword evidence="16" id="KW-1185">Reference proteome</keyword>
<feature type="region of interest" description="Disordered" evidence="13">
    <location>
        <begin position="1427"/>
        <end position="1455"/>
    </location>
</feature>
<dbReference type="SUPFAM" id="SSF57997">
    <property type="entry name" value="Tropomyosin"/>
    <property type="match status" value="1"/>
</dbReference>
<feature type="compositionally biased region" description="Polar residues" evidence="13">
    <location>
        <begin position="285"/>
        <end position="296"/>
    </location>
</feature>
<dbReference type="SUPFAM" id="SSF52540">
    <property type="entry name" value="P-loop containing nucleoside triphosphate hydrolases"/>
    <property type="match status" value="1"/>
</dbReference>
<evidence type="ECO:0000256" key="12">
    <source>
        <dbReference type="SAM" id="Coils"/>
    </source>
</evidence>
<comment type="caution">
    <text evidence="15">The sequence shown here is derived from an EMBL/GenBank/DDBJ whole genome shotgun (WGS) entry which is preliminary data.</text>
</comment>
<dbReference type="InterPro" id="IPR010935">
    <property type="entry name" value="SMC_hinge"/>
</dbReference>
<feature type="coiled-coil region" evidence="12">
    <location>
        <begin position="1352"/>
        <end position="1407"/>
    </location>
</feature>
<feature type="coiled-coil region" evidence="12">
    <location>
        <begin position="805"/>
        <end position="839"/>
    </location>
</feature>
<organism evidence="15 16">
    <name type="scientific">Geotrichum candidum</name>
    <name type="common">Oospora lactis</name>
    <name type="synonym">Dipodascus geotrichum</name>
    <dbReference type="NCBI Taxonomy" id="1173061"/>
    <lineage>
        <taxon>Eukaryota</taxon>
        <taxon>Fungi</taxon>
        <taxon>Dikarya</taxon>
        <taxon>Ascomycota</taxon>
        <taxon>Saccharomycotina</taxon>
        <taxon>Dipodascomycetes</taxon>
        <taxon>Dipodascales</taxon>
        <taxon>Dipodascaceae</taxon>
        <taxon>Geotrichum</taxon>
    </lineage>
</organism>
<dbReference type="InterPro" id="IPR027417">
    <property type="entry name" value="P-loop_NTPase"/>
</dbReference>
<keyword evidence="7" id="KW-0067">ATP-binding</keyword>
<feature type="compositionally biased region" description="Acidic residues" evidence="13">
    <location>
        <begin position="194"/>
        <end position="206"/>
    </location>
</feature>
<feature type="coiled-coil region" evidence="12">
    <location>
        <begin position="935"/>
        <end position="969"/>
    </location>
</feature>
<reference evidence="15" key="1">
    <citation type="submission" date="2014-03" db="EMBL/GenBank/DDBJ databases">
        <authorList>
            <person name="Casaregola S."/>
        </authorList>
    </citation>
    <scope>NUCLEOTIDE SEQUENCE [LARGE SCALE GENOMIC DNA]</scope>
    <source>
        <strain evidence="15">CLIB 918</strain>
    </source>
</reference>
<dbReference type="Gene3D" id="3.40.50.300">
    <property type="entry name" value="P-loop containing nucleotide triphosphate hydrolases"/>
    <property type="match status" value="2"/>
</dbReference>
<evidence type="ECO:0000313" key="15">
    <source>
        <dbReference type="EMBL" id="CDO53524.1"/>
    </source>
</evidence>
<evidence type="ECO:0000256" key="2">
    <source>
        <dbReference type="ARBA" id="ARBA00006005"/>
    </source>
</evidence>
<dbReference type="Pfam" id="PF06470">
    <property type="entry name" value="SMC_hinge"/>
    <property type="match status" value="1"/>
</dbReference>
<evidence type="ECO:0000256" key="6">
    <source>
        <dbReference type="ARBA" id="ARBA00022776"/>
    </source>
</evidence>
<dbReference type="FunFam" id="3.40.50.300:FF:000585">
    <property type="entry name" value="Structural maintenance of chromosomes 4"/>
    <property type="match status" value="1"/>
</dbReference>
<feature type="compositionally biased region" description="Acidic residues" evidence="13">
    <location>
        <begin position="300"/>
        <end position="309"/>
    </location>
</feature>
<protein>
    <recommendedName>
        <fullName evidence="3">Structural maintenance of chromosomes protein 4</fullName>
    </recommendedName>
</protein>
<evidence type="ECO:0000259" key="14">
    <source>
        <dbReference type="SMART" id="SM00968"/>
    </source>
</evidence>
<feature type="compositionally biased region" description="Basic and acidic residues" evidence="13">
    <location>
        <begin position="132"/>
        <end position="142"/>
    </location>
</feature>
<evidence type="ECO:0000256" key="4">
    <source>
        <dbReference type="ARBA" id="ARBA00022618"/>
    </source>
</evidence>
<comment type="subcellular location">
    <subcellularLocation>
        <location evidence="1">Nucleus</location>
    </subcellularLocation>
</comment>
<evidence type="ECO:0000256" key="9">
    <source>
        <dbReference type="ARBA" id="ARBA00023067"/>
    </source>
</evidence>
<dbReference type="SUPFAM" id="SSF75553">
    <property type="entry name" value="Smc hinge domain"/>
    <property type="match status" value="1"/>
</dbReference>
<feature type="compositionally biased region" description="Acidic residues" evidence="13">
    <location>
        <begin position="1437"/>
        <end position="1452"/>
    </location>
</feature>
<keyword evidence="10" id="KW-0539">Nucleus</keyword>
<gene>
    <name evidence="15" type="ORF">BN980_GECA05s03002g</name>
</gene>
<dbReference type="GO" id="GO:0000796">
    <property type="term" value="C:condensin complex"/>
    <property type="evidence" value="ECO:0007669"/>
    <property type="project" value="TreeGrafter"/>
</dbReference>
<evidence type="ECO:0000256" key="10">
    <source>
        <dbReference type="ARBA" id="ARBA00023242"/>
    </source>
</evidence>
<dbReference type="STRING" id="1173061.A0A0J9X9N6"/>